<dbReference type="KEGG" id="rbg:BG454_04375"/>
<evidence type="ECO:0000313" key="3">
    <source>
        <dbReference type="Proteomes" id="UP000228948"/>
    </source>
</evidence>
<dbReference type="AlphaFoldDB" id="A0A2K8K6S8"/>
<dbReference type="RefSeq" id="WP_084634604.1">
    <property type="nucleotide sequence ID" value="NZ_CP024899.1"/>
</dbReference>
<dbReference type="Proteomes" id="UP000228948">
    <property type="component" value="Chromosome"/>
</dbReference>
<keyword evidence="1" id="KW-0812">Transmembrane</keyword>
<reference evidence="2 3" key="1">
    <citation type="submission" date="2017-11" db="EMBL/GenBank/DDBJ databases">
        <title>Revised Sequence and Annotation of the Rhodobaca barguzinensis strain alga05 Genome.</title>
        <authorList>
            <person name="Kopejtka K."/>
            <person name="Tomasch J.M."/>
            <person name="Bunk B."/>
            <person name="Koblizek M."/>
        </authorList>
    </citation>
    <scope>NUCLEOTIDE SEQUENCE [LARGE SCALE GENOMIC DNA]</scope>
    <source>
        <strain evidence="3">alga05</strain>
    </source>
</reference>
<keyword evidence="3" id="KW-1185">Reference proteome</keyword>
<protein>
    <submittedName>
        <fullName evidence="2">Uncharacterized protein</fullName>
    </submittedName>
</protein>
<dbReference type="STRING" id="441209.GCA_001870665_03606"/>
<keyword evidence="1" id="KW-1133">Transmembrane helix</keyword>
<feature type="transmembrane region" description="Helical" evidence="1">
    <location>
        <begin position="38"/>
        <end position="58"/>
    </location>
</feature>
<feature type="transmembrane region" description="Helical" evidence="1">
    <location>
        <begin position="12"/>
        <end position="32"/>
    </location>
</feature>
<organism evidence="2 3">
    <name type="scientific">Roseinatronobacter bogoriensis subsp. barguzinensis</name>
    <dbReference type="NCBI Taxonomy" id="441209"/>
    <lineage>
        <taxon>Bacteria</taxon>
        <taxon>Pseudomonadati</taxon>
        <taxon>Pseudomonadota</taxon>
        <taxon>Alphaproteobacteria</taxon>
        <taxon>Rhodobacterales</taxon>
        <taxon>Paracoccaceae</taxon>
        <taxon>Roseinatronobacter</taxon>
    </lineage>
</organism>
<evidence type="ECO:0000313" key="2">
    <source>
        <dbReference type="EMBL" id="ATX65157.1"/>
    </source>
</evidence>
<gene>
    <name evidence="2" type="ORF">BG454_04375</name>
</gene>
<sequence length="174" mass="19180">MNLIRPELRAVLSRWSEVLTGLGVALFGLWALQARGSFFQFLALLVVLAGLGIAFIGWRRLRFQRAGAGPGVVQVVEGQISYFGPDEGGFIAVRDLVELHLIDAAQTWLMVAQDDTRLEVPVSAAGSEALFDAFATLPELRMQPLLDALNDPAPPPARAIWLHPARRNRHLRLH</sequence>
<accession>A0A2K8K6S8</accession>
<keyword evidence="1" id="KW-0472">Membrane</keyword>
<proteinExistence type="predicted"/>
<name>A0A2K8K6S8_9RHOB</name>
<dbReference type="EMBL" id="CP024899">
    <property type="protein sequence ID" value="ATX65157.1"/>
    <property type="molecule type" value="Genomic_DNA"/>
</dbReference>
<dbReference type="OrthoDB" id="7851333at2"/>
<evidence type="ECO:0000256" key="1">
    <source>
        <dbReference type="SAM" id="Phobius"/>
    </source>
</evidence>